<keyword evidence="5" id="KW-0472">Membrane</keyword>
<keyword evidence="3" id="KW-0233">DNA recombination</keyword>
<gene>
    <name evidence="7" type="ORF">H6H03_06600</name>
</gene>
<evidence type="ECO:0000256" key="2">
    <source>
        <dbReference type="ARBA" id="ARBA00023125"/>
    </source>
</evidence>
<dbReference type="PANTHER" id="PTHR30349">
    <property type="entry name" value="PHAGE INTEGRASE-RELATED"/>
    <property type="match status" value="1"/>
</dbReference>
<evidence type="ECO:0000256" key="1">
    <source>
        <dbReference type="ARBA" id="ARBA00008857"/>
    </source>
</evidence>
<dbReference type="Gene3D" id="1.10.443.10">
    <property type="entry name" value="Intergrase catalytic core"/>
    <property type="match status" value="1"/>
</dbReference>
<name>A0ABR8K5F5_9NOSO</name>
<keyword evidence="8" id="KW-1185">Reference proteome</keyword>
<dbReference type="PANTHER" id="PTHR30349:SF41">
    <property type="entry name" value="INTEGRASE_RECOMBINASE PROTEIN MJ0367-RELATED"/>
    <property type="match status" value="1"/>
</dbReference>
<evidence type="ECO:0000313" key="7">
    <source>
        <dbReference type="EMBL" id="MBD2733583.1"/>
    </source>
</evidence>
<dbReference type="RefSeq" id="WP_190954306.1">
    <property type="nucleotide sequence ID" value="NZ_JACJTU010000004.1"/>
</dbReference>
<dbReference type="Pfam" id="PF00589">
    <property type="entry name" value="Phage_integrase"/>
    <property type="match status" value="1"/>
</dbReference>
<feature type="coiled-coil region" evidence="4">
    <location>
        <begin position="429"/>
        <end position="475"/>
    </location>
</feature>
<dbReference type="InterPro" id="IPR011010">
    <property type="entry name" value="DNA_brk_join_enz"/>
</dbReference>
<keyword evidence="4" id="KW-0175">Coiled coil</keyword>
<dbReference type="Proteomes" id="UP000637383">
    <property type="component" value="Unassembled WGS sequence"/>
</dbReference>
<dbReference type="InterPro" id="IPR002104">
    <property type="entry name" value="Integrase_catalytic"/>
</dbReference>
<dbReference type="InterPro" id="IPR050090">
    <property type="entry name" value="Tyrosine_recombinase_XerCD"/>
</dbReference>
<proteinExistence type="inferred from homology"/>
<dbReference type="EMBL" id="JACJTU010000004">
    <property type="protein sequence ID" value="MBD2733583.1"/>
    <property type="molecule type" value="Genomic_DNA"/>
</dbReference>
<accession>A0ABR8K5F5</accession>
<reference evidence="7 8" key="1">
    <citation type="journal article" date="2020" name="ISME J.">
        <title>Comparative genomics reveals insights into cyanobacterial evolution and habitat adaptation.</title>
        <authorList>
            <person name="Chen M.Y."/>
            <person name="Teng W.K."/>
            <person name="Zhao L."/>
            <person name="Hu C.X."/>
            <person name="Zhou Y.K."/>
            <person name="Han B.P."/>
            <person name="Song L.R."/>
            <person name="Shu W.S."/>
        </authorList>
    </citation>
    <scope>NUCLEOTIDE SEQUENCE [LARGE SCALE GENOMIC DNA]</scope>
    <source>
        <strain evidence="7 8">FACHB-159</strain>
    </source>
</reference>
<comment type="caution">
    <text evidence="7">The sequence shown here is derived from an EMBL/GenBank/DDBJ whole genome shotgun (WGS) entry which is preliminary data.</text>
</comment>
<keyword evidence="5" id="KW-1133">Transmembrane helix</keyword>
<evidence type="ECO:0000256" key="5">
    <source>
        <dbReference type="SAM" id="Phobius"/>
    </source>
</evidence>
<keyword evidence="2" id="KW-0238">DNA-binding</keyword>
<dbReference type="PROSITE" id="PS51898">
    <property type="entry name" value="TYR_RECOMBINASE"/>
    <property type="match status" value="1"/>
</dbReference>
<sequence length="478" mass="55680">MNKQRIERHQELTIQEQEYLKDTWDVRVFGVTPRIGAYEYKISFKKIQQLWLKSIAKAYAKYALTVLSFGTVSHTMTVVNLLSAFINERYTSLQANQIERQFIVNFLGYLAEIYPNTGTRNTRISLLNSFLEICQREKWLGINNEILIHKEDYPSIPKYVPKYIPKEVLDQLNEHLNTLPKQVARMVILLQSTGIRVSELCQLRFDCIAQDTKGGWWFTYFQFKLKKEHNIPISTEIAEVIQQQQSYITEELDPKFPYLFCARKKGSEIFIPALKPMSYLTLRRYLKKLALEKNICDASGNIFPLERVHRFRHTVGTNMINNGVPIHIIKRFFGHESFRMTERYAHIHDETIKQAIDEYYGGKVVNITGEVVISKRPELDTGDMQWFKKNIQAQALANGYCGLPKTLDDCPHANACLTCGHFRTTKEFLVVHKQELENTNKIIEKAKANGWERQLEMNEKVKRNLEKIISSLESESGK</sequence>
<evidence type="ECO:0000256" key="3">
    <source>
        <dbReference type="ARBA" id="ARBA00023172"/>
    </source>
</evidence>
<feature type="transmembrane region" description="Helical" evidence="5">
    <location>
        <begin position="62"/>
        <end position="86"/>
    </location>
</feature>
<evidence type="ECO:0000313" key="8">
    <source>
        <dbReference type="Proteomes" id="UP000637383"/>
    </source>
</evidence>
<comment type="similarity">
    <text evidence="1">Belongs to the 'phage' integrase family.</text>
</comment>
<keyword evidence="5" id="KW-0812">Transmembrane</keyword>
<dbReference type="SUPFAM" id="SSF56349">
    <property type="entry name" value="DNA breaking-rejoining enzymes"/>
    <property type="match status" value="1"/>
</dbReference>
<protein>
    <submittedName>
        <fullName evidence="7">Phage integrase family protein</fullName>
    </submittedName>
</protein>
<feature type="domain" description="Tyr recombinase" evidence="6">
    <location>
        <begin position="159"/>
        <end position="357"/>
    </location>
</feature>
<evidence type="ECO:0000259" key="6">
    <source>
        <dbReference type="PROSITE" id="PS51898"/>
    </source>
</evidence>
<organism evidence="7 8">
    <name type="scientific">Nostoc paludosum FACHB-159</name>
    <dbReference type="NCBI Taxonomy" id="2692908"/>
    <lineage>
        <taxon>Bacteria</taxon>
        <taxon>Bacillati</taxon>
        <taxon>Cyanobacteriota</taxon>
        <taxon>Cyanophyceae</taxon>
        <taxon>Nostocales</taxon>
        <taxon>Nostocaceae</taxon>
        <taxon>Nostoc</taxon>
    </lineage>
</organism>
<evidence type="ECO:0000256" key="4">
    <source>
        <dbReference type="SAM" id="Coils"/>
    </source>
</evidence>
<dbReference type="InterPro" id="IPR013762">
    <property type="entry name" value="Integrase-like_cat_sf"/>
</dbReference>